<dbReference type="InterPro" id="IPR045738">
    <property type="entry name" value="DUF6088"/>
</dbReference>
<dbReference type="RefSeq" id="WP_377090072.1">
    <property type="nucleotide sequence ID" value="NZ_JBHSJL010000014.1"/>
</dbReference>
<dbReference type="Proteomes" id="UP001597389">
    <property type="component" value="Unassembled WGS sequence"/>
</dbReference>
<proteinExistence type="predicted"/>
<gene>
    <name evidence="1" type="ORF">ACFSW8_14215</name>
</gene>
<reference evidence="2" key="1">
    <citation type="journal article" date="2019" name="Int. J. Syst. Evol. Microbiol.">
        <title>The Global Catalogue of Microorganisms (GCM) 10K type strain sequencing project: providing services to taxonomists for standard genome sequencing and annotation.</title>
        <authorList>
            <consortium name="The Broad Institute Genomics Platform"/>
            <consortium name="The Broad Institute Genome Sequencing Center for Infectious Disease"/>
            <person name="Wu L."/>
            <person name="Ma J."/>
        </authorList>
    </citation>
    <scope>NUCLEOTIDE SEQUENCE [LARGE SCALE GENOMIC DNA]</scope>
    <source>
        <strain evidence="2">CCUG 57942</strain>
    </source>
</reference>
<dbReference type="Pfam" id="PF19570">
    <property type="entry name" value="DUF6088"/>
    <property type="match status" value="1"/>
</dbReference>
<organism evidence="1 2">
    <name type="scientific">Rubritalea tangerina</name>
    <dbReference type="NCBI Taxonomy" id="430798"/>
    <lineage>
        <taxon>Bacteria</taxon>
        <taxon>Pseudomonadati</taxon>
        <taxon>Verrucomicrobiota</taxon>
        <taxon>Verrucomicrobiia</taxon>
        <taxon>Verrucomicrobiales</taxon>
        <taxon>Rubritaleaceae</taxon>
        <taxon>Rubritalea</taxon>
    </lineage>
</organism>
<evidence type="ECO:0000313" key="1">
    <source>
        <dbReference type="EMBL" id="MFD2160058.1"/>
    </source>
</evidence>
<keyword evidence="2" id="KW-1185">Reference proteome</keyword>
<name>A0ABW4ZDS4_9BACT</name>
<protein>
    <submittedName>
        <fullName evidence="1">DUF6088 family protein</fullName>
    </submittedName>
</protein>
<comment type="caution">
    <text evidence="1">The sequence shown here is derived from an EMBL/GenBank/DDBJ whole genome shotgun (WGS) entry which is preliminary data.</text>
</comment>
<evidence type="ECO:0000313" key="2">
    <source>
        <dbReference type="Proteomes" id="UP001597389"/>
    </source>
</evidence>
<dbReference type="EMBL" id="JBHUJB010000066">
    <property type="protein sequence ID" value="MFD2160058.1"/>
    <property type="molecule type" value="Genomic_DNA"/>
</dbReference>
<sequence>MKSIENKTSSRIYANHRGWAFSKIDFLDIGNDVDIRKALSELASKGTIRRVLRGLYDYPRISKLLGTEMGPDIDQVASALARKSGWRIQPSENTALNHLGLSTQVPAQSIYLSDGPSKTYEIGKQQLTFKKRSLKESVFKHKESELVVQALKALGQERIDDALLSQLADKWSPGTWKKILRDTKTAPAWVSDLILQITKRTEA</sequence>
<accession>A0ABW4ZDS4</accession>